<reference evidence="1 2" key="1">
    <citation type="submission" date="2019-07" db="EMBL/GenBank/DDBJ databases">
        <title>WGS assembly of Gossypium tomentosum.</title>
        <authorList>
            <person name="Chen Z.J."/>
            <person name="Sreedasyam A."/>
            <person name="Ando A."/>
            <person name="Song Q."/>
            <person name="De L."/>
            <person name="Hulse-Kemp A."/>
            <person name="Ding M."/>
            <person name="Ye W."/>
            <person name="Kirkbride R."/>
            <person name="Jenkins J."/>
            <person name="Plott C."/>
            <person name="Lovell J."/>
            <person name="Lin Y.-M."/>
            <person name="Vaughn R."/>
            <person name="Liu B."/>
            <person name="Li W."/>
            <person name="Simpson S."/>
            <person name="Scheffler B."/>
            <person name="Saski C."/>
            <person name="Grover C."/>
            <person name="Hu G."/>
            <person name="Conover J."/>
            <person name="Carlson J."/>
            <person name="Shu S."/>
            <person name="Boston L."/>
            <person name="Williams M."/>
            <person name="Peterson D."/>
            <person name="Mcgee K."/>
            <person name="Jones D."/>
            <person name="Wendel J."/>
            <person name="Stelly D."/>
            <person name="Grimwood J."/>
            <person name="Schmutz J."/>
        </authorList>
    </citation>
    <scope>NUCLEOTIDE SEQUENCE [LARGE SCALE GENOMIC DNA]</scope>
    <source>
        <strain evidence="1">7179.01</strain>
    </source>
</reference>
<dbReference type="PANTHER" id="PTHR47074:SF61">
    <property type="entry name" value="RNASE H TYPE-1 DOMAIN-CONTAINING PROTEIN"/>
    <property type="match status" value="1"/>
</dbReference>
<accession>A0A5D2N6F1</accession>
<name>A0A5D2N6F1_GOSTO</name>
<proteinExistence type="predicted"/>
<evidence type="ECO:0000313" key="2">
    <source>
        <dbReference type="Proteomes" id="UP000322667"/>
    </source>
</evidence>
<evidence type="ECO:0000313" key="1">
    <source>
        <dbReference type="EMBL" id="TYH99451.1"/>
    </source>
</evidence>
<dbReference type="PANTHER" id="PTHR47074">
    <property type="entry name" value="BNAC02G40300D PROTEIN"/>
    <property type="match status" value="1"/>
</dbReference>
<dbReference type="Proteomes" id="UP000322667">
    <property type="component" value="Chromosome A11"/>
</dbReference>
<dbReference type="CDD" id="cd06222">
    <property type="entry name" value="RNase_H_like"/>
    <property type="match status" value="1"/>
</dbReference>
<gene>
    <name evidence="1" type="ORF">ES332_A11G067500v1</name>
</gene>
<organism evidence="1 2">
    <name type="scientific">Gossypium tomentosum</name>
    <name type="common">Hawaiian cotton</name>
    <name type="synonym">Gossypium sandvicense</name>
    <dbReference type="NCBI Taxonomy" id="34277"/>
    <lineage>
        <taxon>Eukaryota</taxon>
        <taxon>Viridiplantae</taxon>
        <taxon>Streptophyta</taxon>
        <taxon>Embryophyta</taxon>
        <taxon>Tracheophyta</taxon>
        <taxon>Spermatophyta</taxon>
        <taxon>Magnoliopsida</taxon>
        <taxon>eudicotyledons</taxon>
        <taxon>Gunneridae</taxon>
        <taxon>Pentapetalae</taxon>
        <taxon>rosids</taxon>
        <taxon>malvids</taxon>
        <taxon>Malvales</taxon>
        <taxon>Malvaceae</taxon>
        <taxon>Malvoideae</taxon>
        <taxon>Gossypium</taxon>
    </lineage>
</organism>
<sequence length="243" mass="28189">MASWVLHLRSKKVTENARCPRCRLEEEDSSHIFCFCPAISEIWNLINLSWTIVHGNQSFWEWLTWVFERSTIERCRFFCCALWCIWSSRNQLVHEKKIIPVRDLTRKGITAQFDTAFDRRNTRSASGIVVRDHMGDLKASKTVIHEDIPTPFAVEALAGLDAMKLVIEIGLTKSLLGAIIYDIQIRKSRVQEVTFKFIHRTMNIQAYNLAKAALMRRKDTYLGGETTIHRVADPKGRWREPPD</sequence>
<dbReference type="AlphaFoldDB" id="A0A5D2N6F1"/>
<dbReference type="InterPro" id="IPR052929">
    <property type="entry name" value="RNase_H-like_EbsB-rel"/>
</dbReference>
<protein>
    <recommendedName>
        <fullName evidence="3">Reverse transcriptase zinc-binding domain-containing protein</fullName>
    </recommendedName>
</protein>
<keyword evidence="2" id="KW-1185">Reference proteome</keyword>
<dbReference type="InterPro" id="IPR044730">
    <property type="entry name" value="RNase_H-like_dom_plant"/>
</dbReference>
<dbReference type="EMBL" id="CM017620">
    <property type="protein sequence ID" value="TYH99451.1"/>
    <property type="molecule type" value="Genomic_DNA"/>
</dbReference>
<evidence type="ECO:0008006" key="3">
    <source>
        <dbReference type="Google" id="ProtNLM"/>
    </source>
</evidence>